<feature type="domain" description="FHA" evidence="2">
    <location>
        <begin position="366"/>
        <end position="416"/>
    </location>
</feature>
<dbReference type="Pfam" id="PF19909">
    <property type="entry name" value="DUF6382"/>
    <property type="match status" value="1"/>
</dbReference>
<dbReference type="OrthoDB" id="9783862at2"/>
<sequence>MQLEFKRDLNNNYMILSDDSLSNSDDYRVRMLISNKIPFILKCNVRKFDQATKYYYEITSKHPISRIFEKKKIKKEELNILVTSFLKVLESSFEYLLNPNDFILEPEYIYMNIETNQIYFCYMPGFEKDISQSFHTLTAYILERIDHEDKYTVATAYELYRQTMNDNYSLRNILSSITIEENKVEYSKSKEVEQEIPTVSQASEEVEKSTEKIKSKKPLFLFGGLVIISALALLLYFLYQNLAVIKSIEINNDILLKVGGVLLIVIVIVIYSFYKKAQSKQEEESDSLIIVEDDESIQTKLEKDKEESVEPVTLIHKEEVHNESIKEDLESSYYGNTVLLNYRVPNKRLISTMDIYQNFDLKEKTFLIGKMQEHVDGVVLDERISRIHAEIKKVDSKYFLTDLNSTNGTFHNGRRLEANETVEIHPEDRIQFATVEYVFR</sequence>
<name>A0A7V7UCB5_9FIRM</name>
<gene>
    <name evidence="3" type="ORF">F7O84_13965</name>
</gene>
<proteinExistence type="predicted"/>
<dbReference type="SMART" id="SM00240">
    <property type="entry name" value="FHA"/>
    <property type="match status" value="1"/>
</dbReference>
<dbReference type="SUPFAM" id="SSF49879">
    <property type="entry name" value="SMAD/FHA domain"/>
    <property type="match status" value="1"/>
</dbReference>
<evidence type="ECO:0000259" key="2">
    <source>
        <dbReference type="PROSITE" id="PS50006"/>
    </source>
</evidence>
<dbReference type="Proteomes" id="UP000461768">
    <property type="component" value="Unassembled WGS sequence"/>
</dbReference>
<dbReference type="InterPro" id="IPR045962">
    <property type="entry name" value="DUF6382"/>
</dbReference>
<dbReference type="AlphaFoldDB" id="A0A7V7UCB5"/>
<dbReference type="Pfam" id="PF00498">
    <property type="entry name" value="FHA"/>
    <property type="match status" value="1"/>
</dbReference>
<dbReference type="CDD" id="cd00060">
    <property type="entry name" value="FHA"/>
    <property type="match status" value="1"/>
</dbReference>
<evidence type="ECO:0000313" key="4">
    <source>
        <dbReference type="Proteomes" id="UP000461768"/>
    </source>
</evidence>
<dbReference type="InterPro" id="IPR008984">
    <property type="entry name" value="SMAD_FHA_dom_sf"/>
</dbReference>
<reference evidence="3 4" key="2">
    <citation type="submission" date="2020-02" db="EMBL/GenBank/DDBJ databases">
        <title>Candidatus Galacturonibacter soehngenii shows hetero-acetogenic catabolism of galacturonic acid but lacks a canonical carbon monoxide dehydrogenase/acetyl-CoA synthase complex.</title>
        <authorList>
            <person name="Diender M."/>
            <person name="Stouten G.R."/>
            <person name="Petersen J.F."/>
            <person name="Nielsen P.H."/>
            <person name="Dueholm M.S."/>
            <person name="Pronk J.T."/>
            <person name="Van Loosdrecht M.C.M."/>
        </authorList>
    </citation>
    <scope>NUCLEOTIDE SEQUENCE [LARGE SCALE GENOMIC DNA]</scope>
    <source>
        <strain evidence="3">GalUA</strain>
    </source>
</reference>
<keyword evidence="1" id="KW-0472">Membrane</keyword>
<reference evidence="3 4" key="1">
    <citation type="submission" date="2019-09" db="EMBL/GenBank/DDBJ databases">
        <authorList>
            <person name="Valk L.C."/>
        </authorList>
    </citation>
    <scope>NUCLEOTIDE SEQUENCE [LARGE SCALE GENOMIC DNA]</scope>
    <source>
        <strain evidence="3">GalUA</strain>
    </source>
</reference>
<feature type="transmembrane region" description="Helical" evidence="1">
    <location>
        <begin position="254"/>
        <end position="274"/>
    </location>
</feature>
<organism evidence="3 4">
    <name type="scientific">Candidatus Galacturonatibacter soehngenii</name>
    <dbReference type="NCBI Taxonomy" id="2307010"/>
    <lineage>
        <taxon>Bacteria</taxon>
        <taxon>Bacillati</taxon>
        <taxon>Bacillota</taxon>
        <taxon>Clostridia</taxon>
        <taxon>Lachnospirales</taxon>
        <taxon>Lachnospiraceae</taxon>
        <taxon>Candidatus Galacturonatibacter</taxon>
    </lineage>
</organism>
<keyword evidence="4" id="KW-1185">Reference proteome</keyword>
<keyword evidence="1" id="KW-1133">Transmembrane helix</keyword>
<comment type="caution">
    <text evidence="3">The sequence shown here is derived from an EMBL/GenBank/DDBJ whole genome shotgun (WGS) entry which is preliminary data.</text>
</comment>
<dbReference type="PANTHER" id="PTHR23308">
    <property type="entry name" value="NUCLEAR INHIBITOR OF PROTEIN PHOSPHATASE-1"/>
    <property type="match status" value="1"/>
</dbReference>
<dbReference type="EMBL" id="WAGX01000005">
    <property type="protein sequence ID" value="KAB1438630.1"/>
    <property type="molecule type" value="Genomic_DNA"/>
</dbReference>
<accession>A0A7V7UCB5</accession>
<protein>
    <submittedName>
        <fullName evidence="3">FHA domain-containing protein</fullName>
    </submittedName>
</protein>
<evidence type="ECO:0000256" key="1">
    <source>
        <dbReference type="SAM" id="Phobius"/>
    </source>
</evidence>
<dbReference type="InterPro" id="IPR000253">
    <property type="entry name" value="FHA_dom"/>
</dbReference>
<dbReference type="InterPro" id="IPR050923">
    <property type="entry name" value="Cell_Proc_Reg/RNA_Proc"/>
</dbReference>
<dbReference type="PROSITE" id="PS50006">
    <property type="entry name" value="FHA_DOMAIN"/>
    <property type="match status" value="1"/>
</dbReference>
<evidence type="ECO:0000313" key="3">
    <source>
        <dbReference type="EMBL" id="KAB1438630.1"/>
    </source>
</evidence>
<dbReference type="RefSeq" id="WP_151146380.1">
    <property type="nucleotide sequence ID" value="NZ_WAGX01000005.1"/>
</dbReference>
<keyword evidence="1" id="KW-0812">Transmembrane</keyword>
<dbReference type="Gene3D" id="2.60.200.20">
    <property type="match status" value="1"/>
</dbReference>
<feature type="transmembrane region" description="Helical" evidence="1">
    <location>
        <begin position="219"/>
        <end position="239"/>
    </location>
</feature>